<name>A0A6J4V9Q7_9BACT</name>
<protein>
    <submittedName>
        <fullName evidence="2">ABC transporter, ATP-binding protein (Cluster 5, nickel/peptides/opines)</fullName>
    </submittedName>
</protein>
<feature type="compositionally biased region" description="Low complexity" evidence="1">
    <location>
        <begin position="96"/>
        <end position="107"/>
    </location>
</feature>
<proteinExistence type="predicted"/>
<evidence type="ECO:0000313" key="2">
    <source>
        <dbReference type="EMBL" id="CAA9569394.1"/>
    </source>
</evidence>
<feature type="compositionally biased region" description="Basic and acidic residues" evidence="1">
    <location>
        <begin position="277"/>
        <end position="297"/>
    </location>
</feature>
<feature type="compositionally biased region" description="Basic and acidic residues" evidence="1">
    <location>
        <begin position="204"/>
        <end position="226"/>
    </location>
</feature>
<feature type="compositionally biased region" description="Basic and acidic residues" evidence="1">
    <location>
        <begin position="66"/>
        <end position="76"/>
    </location>
</feature>
<feature type="compositionally biased region" description="Gly residues" evidence="1">
    <location>
        <begin position="131"/>
        <end position="147"/>
    </location>
</feature>
<feature type="compositionally biased region" description="Basic and acidic residues" evidence="1">
    <location>
        <begin position="38"/>
        <end position="53"/>
    </location>
</feature>
<gene>
    <name evidence="2" type="ORF">AVDCRST_MAG18-1797</name>
</gene>
<evidence type="ECO:0000256" key="1">
    <source>
        <dbReference type="SAM" id="MobiDB-lite"/>
    </source>
</evidence>
<dbReference type="AlphaFoldDB" id="A0A6J4V9Q7"/>
<dbReference type="EMBL" id="CADCWN010000141">
    <property type="protein sequence ID" value="CAA9569394.1"/>
    <property type="molecule type" value="Genomic_DNA"/>
</dbReference>
<feature type="non-terminal residue" evidence="2">
    <location>
        <position position="340"/>
    </location>
</feature>
<accession>A0A6J4V9Q7</accession>
<sequence length="340" mass="35904">GTPPRGAQCEQGLQRGPLQPRAEHRARRLLLRAGGRAAIDHRRGGRERQRQDDPGAPAPRAGGTDQRQRALQRERPPQTLPRGVAHVHPGGPGHLPGPLRGLQPLLHGRSRAQGADQEVRAGRDEGAGPRADGGGAHGGGAAPGGDAGAPPAPVERRAAAADHGGARAPPQAPRDHRRRAGLDGRRLPPRHHPQQPAPNQPPVRHLDPLHHARPDDGVPAQREYHRPLSRGGGGGRQRRARRPAPPAPLHPVAGRVGPAPRPPPTLGGSPGPLGARPGDDRRELPVRRPLPERDARLHRGPPAALSDQPRSGGGLLPLRRCTGDGDRRHQPGLRGRGCGL</sequence>
<reference evidence="2" key="1">
    <citation type="submission" date="2020-02" db="EMBL/GenBank/DDBJ databases">
        <authorList>
            <person name="Meier V. D."/>
        </authorList>
    </citation>
    <scope>NUCLEOTIDE SEQUENCE</scope>
    <source>
        <strain evidence="2">AVDCRST_MAG18</strain>
    </source>
</reference>
<organism evidence="2">
    <name type="scientific">uncultured Thermomicrobiales bacterium</name>
    <dbReference type="NCBI Taxonomy" id="1645740"/>
    <lineage>
        <taxon>Bacteria</taxon>
        <taxon>Pseudomonadati</taxon>
        <taxon>Thermomicrobiota</taxon>
        <taxon>Thermomicrobia</taxon>
        <taxon>Thermomicrobiales</taxon>
        <taxon>environmental samples</taxon>
    </lineage>
</organism>
<feature type="compositionally biased region" description="Basic and acidic residues" evidence="1">
    <location>
        <begin position="117"/>
        <end position="127"/>
    </location>
</feature>
<keyword evidence="2" id="KW-0067">ATP-binding</keyword>
<feature type="region of interest" description="Disordered" evidence="1">
    <location>
        <begin position="1"/>
        <end position="340"/>
    </location>
</feature>
<keyword evidence="2" id="KW-0547">Nucleotide-binding</keyword>
<dbReference type="GO" id="GO:0005524">
    <property type="term" value="F:ATP binding"/>
    <property type="evidence" value="ECO:0007669"/>
    <property type="project" value="UniProtKB-KW"/>
</dbReference>
<feature type="non-terminal residue" evidence="2">
    <location>
        <position position="1"/>
    </location>
</feature>